<name>A0A6C0E0R1_9ZZZZ</name>
<proteinExistence type="predicted"/>
<sequence>MEASKSALQVSGAGIVSELVKRKKGRPKKNVVVESESVTTECKVASDPKQKIDNGGEECLDNVLLTQKKRGRKKKIITDEELTPKPKKKRGRKAAVKFFSSSIRKKMPLTAVISDKDNLILHIDVKEESDVCTMFENVSLEDPPGMGSEQQFIQTDSNWSEPLQLEGHLFQENTATEKQFTNRKKGYFEMMYDFMQNDEWLHNTDILCWWCCHKFTSVPLGLPLHYDRKCGKFRVKGVFCSFPCMLAYKNDKYKNQSNINELVHMLHRHITGESCSTDPAPSRYCLKVFGGDLSIEEFRGDGASKIYQMIEYPMYMSRDYVHEIDIENVKNVNNKVFKNNNNMSKLLALDSSRVAEAKSRLMEKEKTTVTIGNTIDKFIKIF</sequence>
<dbReference type="AlphaFoldDB" id="A0A6C0E0R1"/>
<organism evidence="1">
    <name type="scientific">viral metagenome</name>
    <dbReference type="NCBI Taxonomy" id="1070528"/>
    <lineage>
        <taxon>unclassified sequences</taxon>
        <taxon>metagenomes</taxon>
        <taxon>organismal metagenomes</taxon>
    </lineage>
</organism>
<accession>A0A6C0E0R1</accession>
<protein>
    <submittedName>
        <fullName evidence="1">Uncharacterized protein</fullName>
    </submittedName>
</protein>
<dbReference type="EMBL" id="MN739708">
    <property type="protein sequence ID" value="QHT22292.1"/>
    <property type="molecule type" value="Genomic_DNA"/>
</dbReference>
<evidence type="ECO:0000313" key="1">
    <source>
        <dbReference type="EMBL" id="QHT22292.1"/>
    </source>
</evidence>
<reference evidence="1" key="1">
    <citation type="journal article" date="2020" name="Nature">
        <title>Giant virus diversity and host interactions through global metagenomics.</title>
        <authorList>
            <person name="Schulz F."/>
            <person name="Roux S."/>
            <person name="Paez-Espino D."/>
            <person name="Jungbluth S."/>
            <person name="Walsh D.A."/>
            <person name="Denef V.J."/>
            <person name="McMahon K.D."/>
            <person name="Konstantinidis K.T."/>
            <person name="Eloe-Fadrosh E.A."/>
            <person name="Kyrpides N.C."/>
            <person name="Woyke T."/>
        </authorList>
    </citation>
    <scope>NUCLEOTIDE SEQUENCE</scope>
    <source>
        <strain evidence="1">GVMAG-M-3300023179-107</strain>
    </source>
</reference>